<protein>
    <submittedName>
        <fullName evidence="3">Peptidase M28</fullName>
    </submittedName>
</protein>
<dbReference type="InterPro" id="IPR018247">
    <property type="entry name" value="EF_Hand_1_Ca_BS"/>
</dbReference>
<dbReference type="STRING" id="1763537.ULVI_08595"/>
<keyword evidence="4" id="KW-1185">Reference proteome</keyword>
<dbReference type="PROSITE" id="PS51257">
    <property type="entry name" value="PROKAR_LIPOPROTEIN"/>
    <property type="match status" value="1"/>
</dbReference>
<evidence type="ECO:0000256" key="1">
    <source>
        <dbReference type="SAM" id="SignalP"/>
    </source>
</evidence>
<sequence>MKYFIIAALSVLSISCNSAQNTSKQKMTRVDYANSITSEELKELLYTYAGDKMEGRMTGSKGQKMATEFIRNFYKEHNIASPDGVTNYYQTVPAEFLDRLKEPSDSENVIAYIKGSEKPDEIIILSAHLDHVGKDNDGNVFNGADDDGSGTVAMLEMAEAFQQAVEDGNGPKRSILFLHVTGEEIGLYGSRYYTENPIFPLENTVANLNTDMIGRIDPDKIDTPNYIYLIGSDKLSQELHDVSEAINKEYINLELDYTYNDENDPNRFYYRSDHYNFAKNNIPIIFYFNGTHEDYHKISDTPDKIEYELMTKRTQLIFQTAWELANREGRITADKL</sequence>
<gene>
    <name evidence="3" type="ORF">ULVI_08595</name>
</gene>
<dbReference type="Gene3D" id="3.40.630.10">
    <property type="entry name" value="Zn peptidases"/>
    <property type="match status" value="1"/>
</dbReference>
<dbReference type="RefSeq" id="WP_068591824.1">
    <property type="nucleotide sequence ID" value="NZ_LRXL01000037.1"/>
</dbReference>
<accession>A0A167HI75</accession>
<evidence type="ECO:0000259" key="2">
    <source>
        <dbReference type="Pfam" id="PF04389"/>
    </source>
</evidence>
<dbReference type="CDD" id="cd05660">
    <property type="entry name" value="M28_like_PA"/>
    <property type="match status" value="1"/>
</dbReference>
<keyword evidence="1" id="KW-0732">Signal</keyword>
<reference evidence="3 4" key="1">
    <citation type="submission" date="2016-02" db="EMBL/GenBank/DDBJ databases">
        <title>Ulvibacter sp. LPB0005, isolated from Thais luteostoma.</title>
        <authorList>
            <person name="Shin S.-K."/>
            <person name="Yi H."/>
        </authorList>
    </citation>
    <scope>NUCLEOTIDE SEQUENCE [LARGE SCALE GENOMIC DNA]</scope>
    <source>
        <strain evidence="3 4">LPB0005</strain>
    </source>
</reference>
<feature type="chain" id="PRO_5007887643" evidence="1">
    <location>
        <begin position="20"/>
        <end position="336"/>
    </location>
</feature>
<comment type="caution">
    <text evidence="3">The sequence shown here is derived from an EMBL/GenBank/DDBJ whole genome shotgun (WGS) entry which is preliminary data.</text>
</comment>
<organism evidence="3 4">
    <name type="scientific">Cochleicola gelatinilyticus</name>
    <dbReference type="NCBI Taxonomy" id="1763537"/>
    <lineage>
        <taxon>Bacteria</taxon>
        <taxon>Pseudomonadati</taxon>
        <taxon>Bacteroidota</taxon>
        <taxon>Flavobacteriia</taxon>
        <taxon>Flavobacteriales</taxon>
        <taxon>Flavobacteriaceae</taxon>
        <taxon>Cochleicola</taxon>
    </lineage>
</organism>
<dbReference type="SUPFAM" id="SSF53187">
    <property type="entry name" value="Zn-dependent exopeptidases"/>
    <property type="match status" value="1"/>
</dbReference>
<feature type="signal peptide" evidence="1">
    <location>
        <begin position="1"/>
        <end position="19"/>
    </location>
</feature>
<dbReference type="GO" id="GO:0008235">
    <property type="term" value="F:metalloexopeptidase activity"/>
    <property type="evidence" value="ECO:0007669"/>
    <property type="project" value="InterPro"/>
</dbReference>
<evidence type="ECO:0000313" key="4">
    <source>
        <dbReference type="Proteomes" id="UP000077013"/>
    </source>
</evidence>
<dbReference type="Pfam" id="PF04389">
    <property type="entry name" value="Peptidase_M28"/>
    <property type="match status" value="1"/>
</dbReference>
<proteinExistence type="predicted"/>
<dbReference type="GO" id="GO:0006508">
    <property type="term" value="P:proteolysis"/>
    <property type="evidence" value="ECO:0007669"/>
    <property type="project" value="InterPro"/>
</dbReference>
<dbReference type="EMBL" id="LRXL01000037">
    <property type="protein sequence ID" value="OAB78635.1"/>
    <property type="molecule type" value="Genomic_DNA"/>
</dbReference>
<dbReference type="InterPro" id="IPR007484">
    <property type="entry name" value="Peptidase_M28"/>
</dbReference>
<dbReference type="OrthoDB" id="9778250at2"/>
<evidence type="ECO:0000313" key="3">
    <source>
        <dbReference type="EMBL" id="OAB78635.1"/>
    </source>
</evidence>
<dbReference type="PROSITE" id="PS00018">
    <property type="entry name" value="EF_HAND_1"/>
    <property type="match status" value="1"/>
</dbReference>
<dbReference type="InterPro" id="IPR045175">
    <property type="entry name" value="M28_fam"/>
</dbReference>
<dbReference type="PANTHER" id="PTHR12147">
    <property type="entry name" value="METALLOPEPTIDASE M28 FAMILY MEMBER"/>
    <property type="match status" value="1"/>
</dbReference>
<dbReference type="AlphaFoldDB" id="A0A167HI75"/>
<name>A0A167HI75_9FLAO</name>
<dbReference type="Proteomes" id="UP000077013">
    <property type="component" value="Unassembled WGS sequence"/>
</dbReference>
<dbReference type="PANTHER" id="PTHR12147:SF26">
    <property type="entry name" value="PEPTIDASE M28 DOMAIN-CONTAINING PROTEIN"/>
    <property type="match status" value="1"/>
</dbReference>
<feature type="domain" description="Peptidase M28" evidence="2">
    <location>
        <begin position="108"/>
        <end position="319"/>
    </location>
</feature>